<accession>A0ABX6GIK8</accession>
<keyword evidence="2" id="KW-1185">Reference proteome</keyword>
<protein>
    <recommendedName>
        <fullName evidence="3">DUF5675 domain-containing protein</fullName>
    </recommendedName>
</protein>
<gene>
    <name evidence="1" type="ORF">FO014_03360</name>
</gene>
<name>A0ABX6GIK8_9GAMM</name>
<reference evidence="1 2" key="1">
    <citation type="submission" date="2019-07" db="EMBL/GenBank/DDBJ databases">
        <title>Serratia dokdonensis sp. nov., an elicitor of systemic resistance in Nicotiana Tabacum.</title>
        <authorList>
            <person name="Son J.-S."/>
            <person name="Hwang Y.-J."/>
            <person name="Lee S.-Y."/>
            <person name="Ghim S.-Y."/>
        </authorList>
    </citation>
    <scope>NUCLEOTIDE SEQUENCE [LARGE SCALE GENOMIC DNA]</scope>
    <source>
        <strain evidence="1 2">KUDC3025</strain>
    </source>
</reference>
<organism evidence="1 2">
    <name type="scientific">Serratia rhizosphaerae</name>
    <dbReference type="NCBI Taxonomy" id="2597702"/>
    <lineage>
        <taxon>Bacteria</taxon>
        <taxon>Pseudomonadati</taxon>
        <taxon>Pseudomonadota</taxon>
        <taxon>Gammaproteobacteria</taxon>
        <taxon>Enterobacterales</taxon>
        <taxon>Yersiniaceae</taxon>
        <taxon>Serratia</taxon>
    </lineage>
</organism>
<evidence type="ECO:0000313" key="2">
    <source>
        <dbReference type="Proteomes" id="UP000430368"/>
    </source>
</evidence>
<evidence type="ECO:0008006" key="3">
    <source>
        <dbReference type="Google" id="ProtNLM"/>
    </source>
</evidence>
<sequence>MQKNAYQSDTDGCLLIGSSRGVDFVGNSVKKLKELKNFITSKGINNFSVTIKSCYSAACHIQEGL</sequence>
<dbReference type="Proteomes" id="UP000430368">
    <property type="component" value="Chromosome"/>
</dbReference>
<evidence type="ECO:0000313" key="1">
    <source>
        <dbReference type="EMBL" id="QHA86090.1"/>
    </source>
</evidence>
<dbReference type="EMBL" id="CP041764">
    <property type="protein sequence ID" value="QHA86090.1"/>
    <property type="molecule type" value="Genomic_DNA"/>
</dbReference>
<dbReference type="RefSeq" id="WP_160027786.1">
    <property type="nucleotide sequence ID" value="NZ_CP041764.1"/>
</dbReference>
<proteinExistence type="predicted"/>